<dbReference type="PROSITE" id="PS50084">
    <property type="entry name" value="KH_TYPE_1"/>
    <property type="match status" value="1"/>
</dbReference>
<keyword evidence="1" id="KW-0806">Transcription termination</keyword>
<dbReference type="InterPro" id="IPR009019">
    <property type="entry name" value="KH_sf_prok-type"/>
</dbReference>
<organism evidence="8">
    <name type="scientific">groundwater metagenome</name>
    <dbReference type="NCBI Taxonomy" id="717931"/>
    <lineage>
        <taxon>unclassified sequences</taxon>
        <taxon>metagenomes</taxon>
        <taxon>ecological metagenomes</taxon>
    </lineage>
</organism>
<proteinExistence type="inferred from homology"/>
<protein>
    <recommendedName>
        <fullName evidence="7">KH type-2 domain-containing protein</fullName>
    </recommendedName>
</protein>
<gene>
    <name evidence="8" type="ORF">MSIBF_A1700001</name>
</gene>
<keyword evidence="2" id="KW-0963">Cytoplasm</keyword>
<dbReference type="Pfam" id="PF07650">
    <property type="entry name" value="KH_2"/>
    <property type="match status" value="1"/>
</dbReference>
<dbReference type="GO" id="GO:0005829">
    <property type="term" value="C:cytosol"/>
    <property type="evidence" value="ECO:0007669"/>
    <property type="project" value="TreeGrafter"/>
</dbReference>
<dbReference type="InterPro" id="IPR015946">
    <property type="entry name" value="KH_dom-like_a/b"/>
</dbReference>
<dbReference type="GO" id="GO:0003723">
    <property type="term" value="F:RNA binding"/>
    <property type="evidence" value="ECO:0007669"/>
    <property type="project" value="UniProtKB-KW"/>
</dbReference>
<evidence type="ECO:0000256" key="3">
    <source>
        <dbReference type="ARBA" id="ARBA00022884"/>
    </source>
</evidence>
<dbReference type="EMBL" id="CCXY01000080">
    <property type="protein sequence ID" value="CEG11810.1"/>
    <property type="molecule type" value="Genomic_DNA"/>
</dbReference>
<feature type="region of interest" description="Disordered" evidence="6">
    <location>
        <begin position="150"/>
        <end position="192"/>
    </location>
</feature>
<evidence type="ECO:0000256" key="6">
    <source>
        <dbReference type="SAM" id="MobiDB-lite"/>
    </source>
</evidence>
<sequence>MGTIKWGADEIKNMTLFEILTGVSAMDCVSVDDAAGFLVEENDMGMAIGKNGENINKVRDKLGKQVFLMQHSQDMQKFITYALHPAYVKSVRISDTTKGKIASADISKEDYRKAAGEGNKKIAIAKLFANRMFDIEDIVIKADMSEMPHQRRDVSFHHNNFKRDDSSGKERSERPFDRRDRKDRRDNRKFKG</sequence>
<keyword evidence="5" id="KW-0804">Transcription</keyword>
<dbReference type="PANTHER" id="PTHR22648">
    <property type="entry name" value="TRANSCRIPTION TERMINATION FACTOR NUSA"/>
    <property type="match status" value="1"/>
</dbReference>
<evidence type="ECO:0000256" key="1">
    <source>
        <dbReference type="ARBA" id="ARBA00022472"/>
    </source>
</evidence>
<feature type="compositionally biased region" description="Basic and acidic residues" evidence="6">
    <location>
        <begin position="150"/>
        <end position="186"/>
    </location>
</feature>
<evidence type="ECO:0000259" key="7">
    <source>
        <dbReference type="Pfam" id="PF07650"/>
    </source>
</evidence>
<keyword evidence="4" id="KW-0805">Transcription regulation</keyword>
<dbReference type="InterPro" id="IPR004044">
    <property type="entry name" value="KH_dom_type_2"/>
</dbReference>
<dbReference type="GO" id="GO:0031564">
    <property type="term" value="P:transcription antitermination"/>
    <property type="evidence" value="ECO:0007669"/>
    <property type="project" value="InterPro"/>
</dbReference>
<name>A0A098E9Z6_9ZZZZ</name>
<evidence type="ECO:0000256" key="2">
    <source>
        <dbReference type="ARBA" id="ARBA00022490"/>
    </source>
</evidence>
<evidence type="ECO:0000256" key="4">
    <source>
        <dbReference type="ARBA" id="ARBA00023015"/>
    </source>
</evidence>
<feature type="domain" description="KH type-2" evidence="7">
    <location>
        <begin position="32"/>
        <end position="73"/>
    </location>
</feature>
<dbReference type="Gene3D" id="3.30.300.20">
    <property type="match status" value="2"/>
</dbReference>
<dbReference type="GO" id="GO:0006353">
    <property type="term" value="P:DNA-templated transcription termination"/>
    <property type="evidence" value="ECO:0007669"/>
    <property type="project" value="UniProtKB-KW"/>
</dbReference>
<dbReference type="NCBIfam" id="TIGR01952">
    <property type="entry name" value="nusA_arch"/>
    <property type="match status" value="1"/>
</dbReference>
<evidence type="ECO:0000313" key="8">
    <source>
        <dbReference type="EMBL" id="CEG11810.1"/>
    </source>
</evidence>
<dbReference type="InterPro" id="IPR010212">
    <property type="entry name" value="NusA_arc"/>
</dbReference>
<dbReference type="SUPFAM" id="SSF54814">
    <property type="entry name" value="Prokaryotic type KH domain (KH-domain type II)"/>
    <property type="match status" value="1"/>
</dbReference>
<dbReference type="AlphaFoldDB" id="A0A098E9Z6"/>
<evidence type="ECO:0000256" key="5">
    <source>
        <dbReference type="ARBA" id="ARBA00023163"/>
    </source>
</evidence>
<accession>A0A098E9Z6</accession>
<dbReference type="HAMAP" id="MF_00945_A">
    <property type="entry name" value="NusA_A"/>
    <property type="match status" value="1"/>
</dbReference>
<dbReference type="InterPro" id="IPR030842">
    <property type="entry name" value="TF_NusA_bacterial"/>
</dbReference>
<keyword evidence="3" id="KW-0694">RNA-binding</keyword>
<reference evidence="8" key="1">
    <citation type="submission" date="2014-09" db="EMBL/GenBank/DDBJ databases">
        <authorList>
            <person name="Probst J Alexander"/>
        </authorList>
    </citation>
    <scope>NUCLEOTIDE SEQUENCE</scope>
</reference>
<dbReference type="PANTHER" id="PTHR22648:SF0">
    <property type="entry name" value="TRANSCRIPTION TERMINATION_ANTITERMINATION PROTEIN NUSA"/>
    <property type="match status" value="1"/>
</dbReference>